<accession>A0A8J2S6R7</accession>
<organism evidence="2 3">
    <name type="scientific">Pelagomonas calceolata</name>
    <dbReference type="NCBI Taxonomy" id="35677"/>
    <lineage>
        <taxon>Eukaryota</taxon>
        <taxon>Sar</taxon>
        <taxon>Stramenopiles</taxon>
        <taxon>Ochrophyta</taxon>
        <taxon>Pelagophyceae</taxon>
        <taxon>Pelagomonadales</taxon>
        <taxon>Pelagomonadaceae</taxon>
        <taxon>Pelagomonas</taxon>
    </lineage>
</organism>
<feature type="region of interest" description="Disordered" evidence="1">
    <location>
        <begin position="20"/>
        <end position="43"/>
    </location>
</feature>
<feature type="non-terminal residue" evidence="2">
    <location>
        <position position="1"/>
    </location>
</feature>
<evidence type="ECO:0000256" key="1">
    <source>
        <dbReference type="SAM" id="MobiDB-lite"/>
    </source>
</evidence>
<keyword evidence="3" id="KW-1185">Reference proteome</keyword>
<sequence>FPVFRAGRIDRGRCPAGRLDAAAAQAGEPIETSRPPVDRRGSRALDARAKHRAMALPTYGAVPKQEIPQQINWRRRLRRAAVCAGAGLMVSRALVNQGGTVVNESNAAAALHIREDELDDRMTEDCNMSDGRSTFIEWVQYLMGYAAEVTPAAGAVLLDRGQFPEELYRTQDPLSKRIQNMLDGYDDALNDCMRDPDLCLAEQFFYDPSVSCTAMQNAETMPWPDIACAESCVETMVKDQRPDLATCSDPVTAAMIEAPTLFKSFFEEGSDGRACVDKCIEQNAENPFTITCSATETFTVHHNNA</sequence>
<reference evidence="2" key="1">
    <citation type="submission" date="2021-11" db="EMBL/GenBank/DDBJ databases">
        <authorList>
            <consortium name="Genoscope - CEA"/>
            <person name="William W."/>
        </authorList>
    </citation>
    <scope>NUCLEOTIDE SEQUENCE</scope>
</reference>
<name>A0A8J2S6R7_9STRA</name>
<evidence type="ECO:0000313" key="2">
    <source>
        <dbReference type="EMBL" id="CAH0366443.1"/>
    </source>
</evidence>
<gene>
    <name evidence="2" type="ORF">PECAL_1P29370</name>
</gene>
<proteinExistence type="predicted"/>
<evidence type="ECO:0000313" key="3">
    <source>
        <dbReference type="Proteomes" id="UP000789595"/>
    </source>
</evidence>
<dbReference type="AlphaFoldDB" id="A0A8J2S6R7"/>
<comment type="caution">
    <text evidence="2">The sequence shown here is derived from an EMBL/GenBank/DDBJ whole genome shotgun (WGS) entry which is preliminary data.</text>
</comment>
<dbReference type="EMBL" id="CAKKNE010000001">
    <property type="protein sequence ID" value="CAH0366443.1"/>
    <property type="molecule type" value="Genomic_DNA"/>
</dbReference>
<protein>
    <submittedName>
        <fullName evidence="2">Uncharacterized protein</fullName>
    </submittedName>
</protein>
<dbReference type="Proteomes" id="UP000789595">
    <property type="component" value="Unassembled WGS sequence"/>
</dbReference>